<dbReference type="Proteomes" id="UP000005631">
    <property type="component" value="Chromosome"/>
</dbReference>
<organism evidence="4 5">
    <name type="scientific">Owenweeksia hongkongensis (strain DSM 17368 / CIP 108786 / JCM 12287 / NRRL B-23963 / UST20020801)</name>
    <dbReference type="NCBI Taxonomy" id="926562"/>
    <lineage>
        <taxon>Bacteria</taxon>
        <taxon>Pseudomonadati</taxon>
        <taxon>Bacteroidota</taxon>
        <taxon>Flavobacteriia</taxon>
        <taxon>Flavobacteriales</taxon>
        <taxon>Owenweeksiaceae</taxon>
        <taxon>Owenweeksia</taxon>
    </lineage>
</organism>
<evidence type="ECO:0000313" key="4">
    <source>
        <dbReference type="EMBL" id="AEV31681.1"/>
    </source>
</evidence>
<dbReference type="PIRSF" id="PIRSF012524">
    <property type="entry name" value="YitL_S1"/>
    <property type="match status" value="1"/>
</dbReference>
<evidence type="ECO:0000259" key="2">
    <source>
        <dbReference type="Pfam" id="PF13509"/>
    </source>
</evidence>
<dbReference type="KEGG" id="oho:Oweho_0667"/>
<dbReference type="Pfam" id="PF13509">
    <property type="entry name" value="S1_2"/>
    <property type="match status" value="1"/>
</dbReference>
<dbReference type="PANTHER" id="PTHR37296:SF1">
    <property type="entry name" value="CONSERVED VIRULENCE FACTOR B"/>
    <property type="match status" value="1"/>
</dbReference>
<dbReference type="AlphaFoldDB" id="G8R110"/>
<evidence type="ECO:0000259" key="3">
    <source>
        <dbReference type="Pfam" id="PF17783"/>
    </source>
</evidence>
<dbReference type="RefSeq" id="WP_014201042.1">
    <property type="nucleotide sequence ID" value="NC_016599.1"/>
</dbReference>
<dbReference type="InterPro" id="IPR014464">
    <property type="entry name" value="CvfB_fam"/>
</dbReference>
<dbReference type="InterPro" id="IPR040764">
    <property type="entry name" value="CvfB_WH"/>
</dbReference>
<dbReference type="InterPro" id="IPR039566">
    <property type="entry name" value="CvfB_S1_st"/>
</dbReference>
<evidence type="ECO:0000256" key="1">
    <source>
        <dbReference type="PIRNR" id="PIRNR012524"/>
    </source>
</evidence>
<reference evidence="4 5" key="1">
    <citation type="journal article" date="2012" name="Stand. Genomic Sci.">
        <title>Genome sequence of the orange-pigmented seawater bacterium Owenweeksia hongkongensis type strain (UST20020801(T)).</title>
        <authorList>
            <person name="Riedel T."/>
            <person name="Held B."/>
            <person name="Nolan M."/>
            <person name="Lucas S."/>
            <person name="Lapidus A."/>
            <person name="Tice H."/>
            <person name="Del Rio T.G."/>
            <person name="Cheng J.F."/>
            <person name="Han C."/>
            <person name="Tapia R."/>
            <person name="Goodwin L.A."/>
            <person name="Pitluck S."/>
            <person name="Liolios K."/>
            <person name="Mavromatis K."/>
            <person name="Pagani I."/>
            <person name="Ivanova N."/>
            <person name="Mikhailova N."/>
            <person name="Pati A."/>
            <person name="Chen A."/>
            <person name="Palaniappan K."/>
            <person name="Rohde M."/>
            <person name="Tindall B.J."/>
            <person name="Detter J.C."/>
            <person name="Goker M."/>
            <person name="Woyke T."/>
            <person name="Bristow J."/>
            <person name="Eisen J.A."/>
            <person name="Markowitz V."/>
            <person name="Hugenholtz P."/>
            <person name="Klenk H.P."/>
            <person name="Kyrpides N.C."/>
        </authorList>
    </citation>
    <scope>NUCLEOTIDE SEQUENCE</scope>
    <source>
        <strain evidence="5">DSM 17368 / JCM 12287 / NRRL B-23963</strain>
    </source>
</reference>
<dbReference type="PANTHER" id="PTHR37296">
    <property type="entry name" value="CONSERVED VIRULENCE FACTOR B"/>
    <property type="match status" value="1"/>
</dbReference>
<dbReference type="STRING" id="926562.Oweho_0667"/>
<name>G8R110_OWEHD</name>
<dbReference type="InterPro" id="IPR012340">
    <property type="entry name" value="NA-bd_OB-fold"/>
</dbReference>
<dbReference type="eggNOG" id="COG2996">
    <property type="taxonomic scope" value="Bacteria"/>
</dbReference>
<evidence type="ECO:0000313" key="5">
    <source>
        <dbReference type="Proteomes" id="UP000005631"/>
    </source>
</evidence>
<evidence type="ECO:0008006" key="6">
    <source>
        <dbReference type="Google" id="ProtNLM"/>
    </source>
</evidence>
<feature type="domain" description="Conserved virulence factor B first S1" evidence="2">
    <location>
        <begin position="3"/>
        <end position="62"/>
    </location>
</feature>
<keyword evidence="5" id="KW-1185">Reference proteome</keyword>
<dbReference type="Pfam" id="PF17783">
    <property type="entry name" value="WHD_CvfB"/>
    <property type="match status" value="1"/>
</dbReference>
<proteinExistence type="inferred from homology"/>
<sequence length="275" mass="31376">MELGKYNKLTAARYTSVGLFLEDTEGESILLPMKWVPKDVQEGDEVEVFIYLDSEERPIATTMKPAAQVGEFAYLQVKQTTSMGAFLDWGLQKDLFVPFIEQEGRMQANHWYTVYLYIDPLTDRITASARIENFLEKENVELQPNQEVDLLVASQSPLGYNVIINQKYMGLVYENEVFKNLKLGDKPKGYIKQIREDNKIDVSLQKQGYGNVEPNTQVILDKLKSADGFLPLNDKSSPEEITAQLEMSKKTFKKAIGGLYREKQITIEDDGIRLV</sequence>
<feature type="domain" description="Conserved virulence factor B-like winged helix" evidence="3">
    <location>
        <begin position="217"/>
        <end position="274"/>
    </location>
</feature>
<gene>
    <name evidence="4" type="ordered locus">Oweho_0667</name>
</gene>
<dbReference type="Gene3D" id="1.10.10.10">
    <property type="entry name" value="Winged helix-like DNA-binding domain superfamily/Winged helix DNA-binding domain"/>
    <property type="match status" value="1"/>
</dbReference>
<comment type="similarity">
    <text evidence="1">Belongs to the CvfB family.</text>
</comment>
<dbReference type="Gene3D" id="2.40.50.140">
    <property type="entry name" value="Nucleic acid-binding proteins"/>
    <property type="match status" value="2"/>
</dbReference>
<dbReference type="PATRIC" id="fig|926562.3.peg.679"/>
<dbReference type="HOGENOM" id="CLU_064885_1_0_10"/>
<protein>
    <recommendedName>
        <fullName evidence="6">S1 motif domain-containing protein</fullName>
    </recommendedName>
</protein>
<dbReference type="InterPro" id="IPR036388">
    <property type="entry name" value="WH-like_DNA-bd_sf"/>
</dbReference>
<dbReference type="OrthoDB" id="9801597at2"/>
<accession>G8R110</accession>
<dbReference type="EMBL" id="CP003156">
    <property type="protein sequence ID" value="AEV31681.1"/>
    <property type="molecule type" value="Genomic_DNA"/>
</dbReference>